<proteinExistence type="predicted"/>
<dbReference type="EMBL" id="FOXU01000014">
    <property type="protein sequence ID" value="SFQ78826.1"/>
    <property type="molecule type" value="Genomic_DNA"/>
</dbReference>
<accession>A0A1I6BD13</accession>
<organism evidence="1 2">
    <name type="scientific">Psychrobacillus psychrotolerans</name>
    <dbReference type="NCBI Taxonomy" id="126156"/>
    <lineage>
        <taxon>Bacteria</taxon>
        <taxon>Bacillati</taxon>
        <taxon>Bacillota</taxon>
        <taxon>Bacilli</taxon>
        <taxon>Bacillales</taxon>
        <taxon>Bacillaceae</taxon>
        <taxon>Psychrobacillus</taxon>
    </lineage>
</organism>
<dbReference type="OrthoDB" id="2968933at2"/>
<dbReference type="Proteomes" id="UP000198734">
    <property type="component" value="Unassembled WGS sequence"/>
</dbReference>
<gene>
    <name evidence="1" type="ORF">SAMN05421670_0373</name>
</gene>
<keyword evidence="2" id="KW-1185">Reference proteome</keyword>
<protein>
    <submittedName>
        <fullName evidence="1">Uncharacterized protein</fullName>
    </submittedName>
</protein>
<sequence>MRKGKIAVEKIQLYIPSFLTLLRNHARRNEGEVKVIGVKKKYIEYFSGYSESEMTQIEQIVAEDFMVYDLKLDYEADLLSFYLEHEGELNQTKVIEKVFNTFIVEYNPKLFGFFTIAKGRNKPKTTGK</sequence>
<evidence type="ECO:0000313" key="2">
    <source>
        <dbReference type="Proteomes" id="UP000198734"/>
    </source>
</evidence>
<evidence type="ECO:0000313" key="1">
    <source>
        <dbReference type="EMBL" id="SFQ78826.1"/>
    </source>
</evidence>
<name>A0A1I6BD13_9BACI</name>
<reference evidence="2" key="1">
    <citation type="submission" date="2016-10" db="EMBL/GenBank/DDBJ databases">
        <authorList>
            <person name="Varghese N."/>
            <person name="Submissions S."/>
        </authorList>
    </citation>
    <scope>NUCLEOTIDE SEQUENCE [LARGE SCALE GENOMIC DNA]</scope>
    <source>
        <strain evidence="2">DSM 11706</strain>
    </source>
</reference>
<dbReference type="STRING" id="126156.SAMN05421670_0373"/>
<dbReference type="RefSeq" id="WP_093538692.1">
    <property type="nucleotide sequence ID" value="NZ_FOXU01000014.1"/>
</dbReference>
<dbReference type="AlphaFoldDB" id="A0A1I6BD13"/>